<dbReference type="RefSeq" id="WP_100932798.1">
    <property type="nucleotide sequence ID" value="NZ_CACRUA010000054.1"/>
</dbReference>
<accession>A0AAW6AS59</accession>
<dbReference type="EMBL" id="JAINVB010000001">
    <property type="protein sequence ID" value="MCK0086553.1"/>
    <property type="molecule type" value="Genomic_DNA"/>
</dbReference>
<dbReference type="CDD" id="cd06413">
    <property type="entry name" value="GH25_muramidase_1"/>
    <property type="match status" value="1"/>
</dbReference>
<dbReference type="GO" id="GO:0016052">
    <property type="term" value="P:carbohydrate catabolic process"/>
    <property type="evidence" value="ECO:0007669"/>
    <property type="project" value="TreeGrafter"/>
</dbReference>
<dbReference type="PANTHER" id="PTHR34135">
    <property type="entry name" value="LYSOZYME"/>
    <property type="match status" value="1"/>
</dbReference>
<proteinExistence type="inferred from homology"/>
<dbReference type="InterPro" id="IPR002053">
    <property type="entry name" value="Glyco_hydro_25"/>
</dbReference>
<reference evidence="5" key="1">
    <citation type="journal article" date="2022" name="Cell Host Microbe">
        <title>Colonization of the live biotherapeutic product VE303 and modulation of the microbiota and metabolites in healthy volunteers.</title>
        <authorList>
            <person name="Dsouza M."/>
            <person name="Menon R."/>
            <person name="Crossette E."/>
            <person name="Bhattarai S.K."/>
            <person name="Schneider J."/>
            <person name="Kim Y.G."/>
            <person name="Reddy S."/>
            <person name="Caballero S."/>
            <person name="Felix C."/>
            <person name="Cornacchione L."/>
            <person name="Hendrickson J."/>
            <person name="Watson A.R."/>
            <person name="Minot S.S."/>
            <person name="Greenfield N."/>
            <person name="Schopf L."/>
            <person name="Szabady R."/>
            <person name="Patarroyo J."/>
            <person name="Smith W."/>
            <person name="Harrison P."/>
            <person name="Kuijper E.J."/>
            <person name="Kelly C.P."/>
            <person name="Olle B."/>
            <person name="Bobilev D."/>
            <person name="Silber J.L."/>
            <person name="Bucci V."/>
            <person name="Roberts B."/>
            <person name="Faith J."/>
            <person name="Norman J.M."/>
        </authorList>
    </citation>
    <scope>NUCLEOTIDE SEQUENCE</scope>
    <source>
        <strain evidence="5">VE303-04</strain>
    </source>
</reference>
<sequence length="254" mass="29595">MERIIDRNGKKRRITIMAIPVILLLFVIGVLGYGFCIYNGYLLLNNPSKKQYPVSGIDLSHYQGEVDWPVLAQQNIMFAYIKATEGSSHTDARFAYNWEESGKTDLAAGAYHFFSFDSSGDTQADHFIHTVGNRFGMLPPAVDVEYYADKKSNPPDPESVREQLQIMLDRLEEYYHKPPVLYSTEDVWETYLKGHFDEYPLWIRNVVTKPDSQADWCFWQYTNRGRLNGYAGEETFIDLNVFYGDIESWNRWRH</sequence>
<keyword evidence="3" id="KW-0326">Glycosidase</keyword>
<dbReference type="Proteomes" id="UP001300871">
    <property type="component" value="Unassembled WGS sequence"/>
</dbReference>
<name>A0AAW6AS59_CLOSY</name>
<dbReference type="GO" id="GO:0009253">
    <property type="term" value="P:peptidoglycan catabolic process"/>
    <property type="evidence" value="ECO:0007669"/>
    <property type="project" value="InterPro"/>
</dbReference>
<keyword evidence="4" id="KW-0812">Transmembrane</keyword>
<evidence type="ECO:0000313" key="6">
    <source>
        <dbReference type="EMBL" id="MDB2000312.1"/>
    </source>
</evidence>
<keyword evidence="4" id="KW-0472">Membrane</keyword>
<dbReference type="InterPro" id="IPR018077">
    <property type="entry name" value="Glyco_hydro_fam25_subgr"/>
</dbReference>
<evidence type="ECO:0000256" key="4">
    <source>
        <dbReference type="SAM" id="Phobius"/>
    </source>
</evidence>
<protein>
    <submittedName>
        <fullName evidence="6">GH25 family lysozyme</fullName>
    </submittedName>
    <submittedName>
        <fullName evidence="5">Glycoside hydrolase family 25 protein</fullName>
    </submittedName>
</protein>
<dbReference type="SUPFAM" id="SSF51445">
    <property type="entry name" value="(Trans)glycosidases"/>
    <property type="match status" value="1"/>
</dbReference>
<dbReference type="GO" id="GO:0016998">
    <property type="term" value="P:cell wall macromolecule catabolic process"/>
    <property type="evidence" value="ECO:0007669"/>
    <property type="project" value="InterPro"/>
</dbReference>
<organism evidence="5 7">
    <name type="scientific">Clostridium symbiosum</name>
    <name type="common">Bacteroides symbiosus</name>
    <dbReference type="NCBI Taxonomy" id="1512"/>
    <lineage>
        <taxon>Bacteria</taxon>
        <taxon>Bacillati</taxon>
        <taxon>Bacillota</taxon>
        <taxon>Clostridia</taxon>
        <taxon>Lachnospirales</taxon>
        <taxon>Lachnospiraceae</taxon>
        <taxon>Otoolea</taxon>
    </lineage>
</organism>
<keyword evidence="2 5" id="KW-0378">Hydrolase</keyword>
<dbReference type="Proteomes" id="UP001203136">
    <property type="component" value="Unassembled WGS sequence"/>
</dbReference>
<comment type="similarity">
    <text evidence="1">Belongs to the glycosyl hydrolase 25 family.</text>
</comment>
<dbReference type="PROSITE" id="PS51904">
    <property type="entry name" value="GLYCOSYL_HYDROL_F25_2"/>
    <property type="match status" value="1"/>
</dbReference>
<dbReference type="SMART" id="SM00641">
    <property type="entry name" value="Glyco_25"/>
    <property type="match status" value="1"/>
</dbReference>
<evidence type="ECO:0000313" key="7">
    <source>
        <dbReference type="Proteomes" id="UP001203136"/>
    </source>
</evidence>
<dbReference type="InterPro" id="IPR017853">
    <property type="entry name" value="GH"/>
</dbReference>
<gene>
    <name evidence="5" type="ORF">K5I21_11850</name>
    <name evidence="6" type="ORF">PM006_08880</name>
</gene>
<dbReference type="PANTHER" id="PTHR34135:SF2">
    <property type="entry name" value="LYSOZYME"/>
    <property type="match status" value="1"/>
</dbReference>
<comment type="caution">
    <text evidence="5">The sequence shown here is derived from an EMBL/GenBank/DDBJ whole genome shotgun (WGS) entry which is preliminary data.</text>
</comment>
<dbReference type="EMBL" id="JAQLGM010000017">
    <property type="protein sequence ID" value="MDB2000312.1"/>
    <property type="molecule type" value="Genomic_DNA"/>
</dbReference>
<evidence type="ECO:0000256" key="3">
    <source>
        <dbReference type="ARBA" id="ARBA00023295"/>
    </source>
</evidence>
<evidence type="ECO:0000256" key="2">
    <source>
        <dbReference type="ARBA" id="ARBA00022801"/>
    </source>
</evidence>
<feature type="transmembrane region" description="Helical" evidence="4">
    <location>
        <begin position="21"/>
        <end position="44"/>
    </location>
</feature>
<dbReference type="AlphaFoldDB" id="A0AAW6AS59"/>
<dbReference type="Gene3D" id="3.20.20.80">
    <property type="entry name" value="Glycosidases"/>
    <property type="match status" value="1"/>
</dbReference>
<dbReference type="GeneID" id="57970255"/>
<keyword evidence="4" id="KW-1133">Transmembrane helix</keyword>
<dbReference type="Pfam" id="PF01183">
    <property type="entry name" value="Glyco_hydro_25"/>
    <property type="match status" value="1"/>
</dbReference>
<evidence type="ECO:0000256" key="1">
    <source>
        <dbReference type="ARBA" id="ARBA00010646"/>
    </source>
</evidence>
<dbReference type="GO" id="GO:0003796">
    <property type="term" value="F:lysozyme activity"/>
    <property type="evidence" value="ECO:0007669"/>
    <property type="project" value="InterPro"/>
</dbReference>
<reference evidence="6" key="2">
    <citation type="submission" date="2023-01" db="EMBL/GenBank/DDBJ databases">
        <title>Human gut microbiome strain richness.</title>
        <authorList>
            <person name="Chen-Liaw A."/>
        </authorList>
    </citation>
    <scope>NUCLEOTIDE SEQUENCE</scope>
    <source>
        <strain evidence="6">B1_m1001713B170214d0_201011</strain>
    </source>
</reference>
<evidence type="ECO:0000313" key="5">
    <source>
        <dbReference type="EMBL" id="MCK0086553.1"/>
    </source>
</evidence>